<evidence type="ECO:0000313" key="2">
    <source>
        <dbReference type="EMBL" id="KAE9075727.1"/>
    </source>
</evidence>
<gene>
    <name evidence="4" type="ORF">PF001_g23155</name>
    <name evidence="3" type="ORF">PF002_g19581</name>
    <name evidence="2" type="ORF">PF010_g24192</name>
</gene>
<dbReference type="Gene3D" id="1.25.40.20">
    <property type="entry name" value="Ankyrin repeat-containing domain"/>
    <property type="match status" value="1"/>
</dbReference>
<dbReference type="Proteomes" id="UP000440367">
    <property type="component" value="Unassembled WGS sequence"/>
</dbReference>
<name>A0A6A4BZ88_9STRA</name>
<dbReference type="EMBL" id="QXFX01002569">
    <property type="protein sequence ID" value="KAE9075727.1"/>
    <property type="molecule type" value="Genomic_DNA"/>
</dbReference>
<dbReference type="Pfam" id="PF12796">
    <property type="entry name" value="Ank_2"/>
    <property type="match status" value="1"/>
</dbReference>
<evidence type="ECO:0000313" key="3">
    <source>
        <dbReference type="EMBL" id="KAE9207871.1"/>
    </source>
</evidence>
<proteinExistence type="predicted"/>
<evidence type="ECO:0000313" key="7">
    <source>
        <dbReference type="Proteomes" id="UP000488956"/>
    </source>
</evidence>
<dbReference type="SUPFAM" id="SSF48403">
    <property type="entry name" value="Ankyrin repeat"/>
    <property type="match status" value="1"/>
</dbReference>
<accession>A0A6A4BZ88</accession>
<evidence type="ECO:0000313" key="5">
    <source>
        <dbReference type="Proteomes" id="UP000437068"/>
    </source>
</evidence>
<sequence length="422" mass="47584">MKELDRSGELLALCYREQWAKATKLLSDENLTPSTVASALHQAVVDSREEVLMFLLKTARRDFLKLNTSMQKDGKTLLHLALDSNNLRFVHALLTAGADVSVADKKGVRPMDLMTWTAIVHPTIMVPLQDDVLHLQQRNELQRQHTRALHETTASMERDEQNLIARAQEIQDDVAAARAFRTGVEEQIRRAQDMEREFTTQIEAEEVKLQWIRGEVARLHTQNGSADMEVARINDETQRLFAAGAALRLKHELQEQGRSNVAAQRAIKCEAIGMLRQFPGNEALQIRALRALLVMCKKSSVRRQLLIYGLEDAIVEVLRQLPRQASVHVAVCQLVMLLSCTSNDPEIMRTWQTKELVEALLAACMSVEADSPTILSEVYRCTSDVFARIKMTTQLHEIGGTELRELLDGATKRLHAAQLNTK</sequence>
<dbReference type="EMBL" id="QXGE01002338">
    <property type="protein sequence ID" value="KAE9282759.1"/>
    <property type="molecule type" value="Genomic_DNA"/>
</dbReference>
<dbReference type="SMART" id="SM00248">
    <property type="entry name" value="ANK"/>
    <property type="match status" value="2"/>
</dbReference>
<dbReference type="InterPro" id="IPR036770">
    <property type="entry name" value="Ankyrin_rpt-contain_sf"/>
</dbReference>
<protein>
    <submittedName>
        <fullName evidence="4">Uncharacterized protein</fullName>
    </submittedName>
</protein>
<dbReference type="InterPro" id="IPR002110">
    <property type="entry name" value="Ankyrin_rpt"/>
</dbReference>
<keyword evidence="1" id="KW-0040">ANK repeat</keyword>
<organism evidence="4 5">
    <name type="scientific">Phytophthora fragariae</name>
    <dbReference type="NCBI Taxonomy" id="53985"/>
    <lineage>
        <taxon>Eukaryota</taxon>
        <taxon>Sar</taxon>
        <taxon>Stramenopiles</taxon>
        <taxon>Oomycota</taxon>
        <taxon>Peronosporomycetes</taxon>
        <taxon>Peronosporales</taxon>
        <taxon>Peronosporaceae</taxon>
        <taxon>Phytophthora</taxon>
    </lineage>
</organism>
<dbReference type="PROSITE" id="PS50088">
    <property type="entry name" value="ANK_REPEAT"/>
    <property type="match status" value="1"/>
</dbReference>
<feature type="repeat" description="ANK" evidence="1">
    <location>
        <begin position="73"/>
        <end position="105"/>
    </location>
</feature>
<evidence type="ECO:0000313" key="6">
    <source>
        <dbReference type="Proteomes" id="UP000440367"/>
    </source>
</evidence>
<reference evidence="5 6" key="1">
    <citation type="submission" date="2018-08" db="EMBL/GenBank/DDBJ databases">
        <title>Genomic investigation of the strawberry pathogen Phytophthora fragariae indicates pathogenicity is determined by transcriptional variation in three key races.</title>
        <authorList>
            <person name="Adams T.M."/>
            <person name="Armitage A.D."/>
            <person name="Sobczyk M.K."/>
            <person name="Bates H.J."/>
            <person name="Dunwell J.M."/>
            <person name="Nellist C.F."/>
            <person name="Harrison R.J."/>
        </authorList>
    </citation>
    <scope>NUCLEOTIDE SEQUENCE [LARGE SCALE GENOMIC DNA]</scope>
    <source>
        <strain evidence="4 5">A4</strain>
        <strain evidence="3 6">BC-1</strain>
        <strain evidence="2 7">ONT-3</strain>
    </source>
</reference>
<evidence type="ECO:0000256" key="1">
    <source>
        <dbReference type="PROSITE-ProRule" id="PRU00023"/>
    </source>
</evidence>
<dbReference type="Proteomes" id="UP000437068">
    <property type="component" value="Unassembled WGS sequence"/>
</dbReference>
<dbReference type="PROSITE" id="PS50297">
    <property type="entry name" value="ANK_REP_REGION"/>
    <property type="match status" value="1"/>
</dbReference>
<dbReference type="AlphaFoldDB" id="A0A6A4BZ88"/>
<dbReference type="Proteomes" id="UP000488956">
    <property type="component" value="Unassembled WGS sequence"/>
</dbReference>
<dbReference type="EMBL" id="QXGD01001364">
    <property type="protein sequence ID" value="KAE9207871.1"/>
    <property type="molecule type" value="Genomic_DNA"/>
</dbReference>
<evidence type="ECO:0000313" key="4">
    <source>
        <dbReference type="EMBL" id="KAE9282759.1"/>
    </source>
</evidence>
<comment type="caution">
    <text evidence="4">The sequence shown here is derived from an EMBL/GenBank/DDBJ whole genome shotgun (WGS) entry which is preliminary data.</text>
</comment>